<reference evidence="1 2" key="1">
    <citation type="journal article" date="2014" name="Genome Biol. Evol.">
        <title>The genome of the myxosporean Thelohanellus kitauei shows adaptations to nutrient acquisition within its fish host.</title>
        <authorList>
            <person name="Yang Y."/>
            <person name="Xiong J."/>
            <person name="Zhou Z."/>
            <person name="Huo F."/>
            <person name="Miao W."/>
            <person name="Ran C."/>
            <person name="Liu Y."/>
            <person name="Zhang J."/>
            <person name="Feng J."/>
            <person name="Wang M."/>
            <person name="Wang M."/>
            <person name="Wang L."/>
            <person name="Yao B."/>
        </authorList>
    </citation>
    <scope>NUCLEOTIDE SEQUENCE [LARGE SCALE GENOMIC DNA]</scope>
    <source>
        <strain evidence="1">Wuqing</strain>
    </source>
</reference>
<dbReference type="Proteomes" id="UP000031668">
    <property type="component" value="Unassembled WGS sequence"/>
</dbReference>
<accession>A0A0C2M037</accession>
<sequence>MNFVPDGYKPVKSVINSRFYELFNVPESEEDHMLFFNGYPSNYLSYRRIKTTCHEMKMSPNTIQVRHAEGLIHRLLGKIFDGLVFHNISHPLTPNGVWKLYVANRNDYLLLFGKPYFIEQEIYRIFNGIPIESVYQTDDFNWHVAFKAENFEAARFGLLPNQSTSFMYT</sequence>
<dbReference type="AlphaFoldDB" id="A0A0C2M037"/>
<dbReference type="EMBL" id="JWZT01005627">
    <property type="protein sequence ID" value="KII60410.1"/>
    <property type="molecule type" value="Genomic_DNA"/>
</dbReference>
<proteinExistence type="predicted"/>
<name>A0A0C2M037_THEKT</name>
<keyword evidence="2" id="KW-1185">Reference proteome</keyword>
<organism evidence="1 2">
    <name type="scientific">Thelohanellus kitauei</name>
    <name type="common">Myxosporean</name>
    <dbReference type="NCBI Taxonomy" id="669202"/>
    <lineage>
        <taxon>Eukaryota</taxon>
        <taxon>Metazoa</taxon>
        <taxon>Cnidaria</taxon>
        <taxon>Myxozoa</taxon>
        <taxon>Myxosporea</taxon>
        <taxon>Bivalvulida</taxon>
        <taxon>Platysporina</taxon>
        <taxon>Myxobolidae</taxon>
        <taxon>Thelohanellus</taxon>
    </lineage>
</organism>
<comment type="caution">
    <text evidence="1">The sequence shown here is derived from an EMBL/GenBank/DDBJ whole genome shotgun (WGS) entry which is preliminary data.</text>
</comment>
<protein>
    <submittedName>
        <fullName evidence="1">Uncharacterized protein</fullName>
    </submittedName>
</protein>
<evidence type="ECO:0000313" key="1">
    <source>
        <dbReference type="EMBL" id="KII60410.1"/>
    </source>
</evidence>
<gene>
    <name evidence="1" type="ORF">RF11_07480</name>
</gene>
<evidence type="ECO:0000313" key="2">
    <source>
        <dbReference type="Proteomes" id="UP000031668"/>
    </source>
</evidence>